<evidence type="ECO:0000256" key="3">
    <source>
        <dbReference type="ARBA" id="ARBA00022452"/>
    </source>
</evidence>
<dbReference type="GO" id="GO:0015344">
    <property type="term" value="F:siderophore uptake transmembrane transporter activity"/>
    <property type="evidence" value="ECO:0007669"/>
    <property type="project" value="TreeGrafter"/>
</dbReference>
<evidence type="ECO:0000256" key="2">
    <source>
        <dbReference type="ARBA" id="ARBA00022448"/>
    </source>
</evidence>
<dbReference type="PANTHER" id="PTHR30069">
    <property type="entry name" value="TONB-DEPENDENT OUTER MEMBRANE RECEPTOR"/>
    <property type="match status" value="1"/>
</dbReference>
<dbReference type="InterPro" id="IPR039426">
    <property type="entry name" value="TonB-dep_rcpt-like"/>
</dbReference>
<evidence type="ECO:0000256" key="8">
    <source>
        <dbReference type="ARBA" id="ARBA00023136"/>
    </source>
</evidence>
<keyword evidence="7 11" id="KW-0798">TonB box</keyword>
<keyword evidence="5" id="KW-0732">Signal</keyword>
<evidence type="ECO:0000256" key="4">
    <source>
        <dbReference type="ARBA" id="ARBA00022692"/>
    </source>
</evidence>
<dbReference type="GO" id="GO:0009279">
    <property type="term" value="C:cell outer membrane"/>
    <property type="evidence" value="ECO:0007669"/>
    <property type="project" value="UniProtKB-SubCell"/>
</dbReference>
<accession>A0AA52HAI0</accession>
<evidence type="ECO:0000256" key="5">
    <source>
        <dbReference type="ARBA" id="ARBA00022729"/>
    </source>
</evidence>
<comment type="subcellular location">
    <subcellularLocation>
        <location evidence="1 10">Cell outer membrane</location>
        <topology evidence="1 10">Multi-pass membrane protein</topology>
    </subcellularLocation>
</comment>
<dbReference type="InterPro" id="IPR037066">
    <property type="entry name" value="Plug_dom_sf"/>
</dbReference>
<dbReference type="Pfam" id="PF00593">
    <property type="entry name" value="TonB_dep_Rec_b-barrel"/>
    <property type="match status" value="1"/>
</dbReference>
<dbReference type="Pfam" id="PF07715">
    <property type="entry name" value="Plug"/>
    <property type="match status" value="1"/>
</dbReference>
<dbReference type="KEGG" id="tmk:QGN29_06300"/>
<name>A0AA52HAI0_9PROT</name>
<organism evidence="14 15">
    <name type="scientific">Temperatibacter marinus</name>
    <dbReference type="NCBI Taxonomy" id="1456591"/>
    <lineage>
        <taxon>Bacteria</taxon>
        <taxon>Pseudomonadati</taxon>
        <taxon>Pseudomonadota</taxon>
        <taxon>Alphaproteobacteria</taxon>
        <taxon>Kordiimonadales</taxon>
        <taxon>Temperatibacteraceae</taxon>
        <taxon>Temperatibacter</taxon>
    </lineage>
</organism>
<dbReference type="InterPro" id="IPR000531">
    <property type="entry name" value="Beta-barrel_TonB"/>
</dbReference>
<evidence type="ECO:0000256" key="1">
    <source>
        <dbReference type="ARBA" id="ARBA00004571"/>
    </source>
</evidence>
<dbReference type="Proteomes" id="UP001268683">
    <property type="component" value="Chromosome"/>
</dbReference>
<feature type="domain" description="TonB-dependent receptor plug" evidence="13">
    <location>
        <begin position="32"/>
        <end position="138"/>
    </location>
</feature>
<evidence type="ECO:0000313" key="14">
    <source>
        <dbReference type="EMBL" id="WND03984.1"/>
    </source>
</evidence>
<feature type="domain" description="TonB-dependent receptor-like beta-barrel" evidence="12">
    <location>
        <begin position="197"/>
        <end position="597"/>
    </location>
</feature>
<keyword evidence="6" id="KW-0406">Ion transport</keyword>
<dbReference type="CDD" id="cd01347">
    <property type="entry name" value="ligand_gated_channel"/>
    <property type="match status" value="1"/>
</dbReference>
<dbReference type="InterPro" id="IPR036942">
    <property type="entry name" value="Beta-barrel_TonB_sf"/>
</dbReference>
<gene>
    <name evidence="14" type="ORF">QGN29_06300</name>
</gene>
<comment type="similarity">
    <text evidence="10 11">Belongs to the TonB-dependent receptor family.</text>
</comment>
<reference evidence="14" key="1">
    <citation type="submission" date="2023-04" db="EMBL/GenBank/DDBJ databases">
        <title>Complete genome sequence of Temperatibacter marinus.</title>
        <authorList>
            <person name="Rong J.-C."/>
            <person name="Yi M.-L."/>
            <person name="Zhao Q."/>
        </authorList>
    </citation>
    <scope>NUCLEOTIDE SEQUENCE</scope>
    <source>
        <strain evidence="14">NBRC 110045</strain>
    </source>
</reference>
<sequence length="624" mass="68012">MIETLFILSSLIQDDAAEEITVTALRTPIELSKSTSKVTVITKADIEKAQYQTVADILKSVAGLSVSRAGSVGGQTQIRPRGAEANHLLVMIDGVEMNDPAAGDEVQWELFSALSIERIEIIKSPVSASWGSDALAGVVNIITTSGEQSGISLAAEYGSFDTKALRASLTQSSERISVQGSLSYKKSEGINVSRQGGETDGYEDFTASLKATVQLAEATTLITSLRHSSSENAFDGTDFLTGFPADGDLITESAKTYFSAKVDHQMNDDLFITAKLGYSDTQIDNYSAGSDNGTTGSNRFSVSFDTRYQVSDWQVLTLALDHEKTDFTQTGDASPWGDPNQDQSVKVTGLTADTLLTPTDAFTLALSLRKDWHSDFDDFTSWRAGLSYSLSNQTRFFSSISRGQKAPTFLERFGFFPDQFIGNPTLSPEESITFEAGIEHAFTEAVSASVTAYTSDLKNEINGFAFDTTSFLYTAVNKDEESKRKGFEFTLDWQLSETTSFTGSYTYTDATETDSFGTRSQELRRPKHTATFGLTTSPMDHLDLTISGVYTGKATDLFFPPWPNPSERVSVGDYLLLRVASTYQLNDSIALFGRLENALDAEYEDIYGFSTPGFAAYGGVKITF</sequence>
<keyword evidence="8 10" id="KW-0472">Membrane</keyword>
<evidence type="ECO:0000256" key="10">
    <source>
        <dbReference type="PROSITE-ProRule" id="PRU01360"/>
    </source>
</evidence>
<dbReference type="RefSeq" id="WP_310799848.1">
    <property type="nucleotide sequence ID" value="NZ_CP123872.1"/>
</dbReference>
<dbReference type="EMBL" id="CP123872">
    <property type="protein sequence ID" value="WND03984.1"/>
    <property type="molecule type" value="Genomic_DNA"/>
</dbReference>
<dbReference type="Gene3D" id="2.40.170.20">
    <property type="entry name" value="TonB-dependent receptor, beta-barrel domain"/>
    <property type="match status" value="1"/>
</dbReference>
<dbReference type="GO" id="GO:0044718">
    <property type="term" value="P:siderophore transmembrane transport"/>
    <property type="evidence" value="ECO:0007669"/>
    <property type="project" value="TreeGrafter"/>
</dbReference>
<keyword evidence="4 10" id="KW-0812">Transmembrane</keyword>
<evidence type="ECO:0000259" key="13">
    <source>
        <dbReference type="Pfam" id="PF07715"/>
    </source>
</evidence>
<evidence type="ECO:0000256" key="7">
    <source>
        <dbReference type="ARBA" id="ARBA00023077"/>
    </source>
</evidence>
<keyword evidence="3 10" id="KW-1134">Transmembrane beta strand</keyword>
<protein>
    <submittedName>
        <fullName evidence="14">TonB-dependent receptor</fullName>
    </submittedName>
</protein>
<keyword evidence="2 10" id="KW-0813">Transport</keyword>
<evidence type="ECO:0000256" key="6">
    <source>
        <dbReference type="ARBA" id="ARBA00023065"/>
    </source>
</evidence>
<dbReference type="AlphaFoldDB" id="A0AA52HAI0"/>
<evidence type="ECO:0000313" key="15">
    <source>
        <dbReference type="Proteomes" id="UP001268683"/>
    </source>
</evidence>
<proteinExistence type="inferred from homology"/>
<keyword evidence="14" id="KW-0675">Receptor</keyword>
<dbReference type="PROSITE" id="PS52016">
    <property type="entry name" value="TONB_DEPENDENT_REC_3"/>
    <property type="match status" value="1"/>
</dbReference>
<dbReference type="InterPro" id="IPR012910">
    <property type="entry name" value="Plug_dom"/>
</dbReference>
<keyword evidence="9 10" id="KW-0998">Cell outer membrane</keyword>
<evidence type="ECO:0000259" key="12">
    <source>
        <dbReference type="Pfam" id="PF00593"/>
    </source>
</evidence>
<keyword evidence="15" id="KW-1185">Reference proteome</keyword>
<dbReference type="SUPFAM" id="SSF56935">
    <property type="entry name" value="Porins"/>
    <property type="match status" value="1"/>
</dbReference>
<evidence type="ECO:0000256" key="9">
    <source>
        <dbReference type="ARBA" id="ARBA00023237"/>
    </source>
</evidence>
<evidence type="ECO:0000256" key="11">
    <source>
        <dbReference type="RuleBase" id="RU003357"/>
    </source>
</evidence>
<dbReference type="PANTHER" id="PTHR30069:SF53">
    <property type="entry name" value="COLICIN I RECEPTOR-RELATED"/>
    <property type="match status" value="1"/>
</dbReference>
<dbReference type="Gene3D" id="2.170.130.10">
    <property type="entry name" value="TonB-dependent receptor, plug domain"/>
    <property type="match status" value="1"/>
</dbReference>